<sequence length="253" mass="30121">MRHHRRRTDAPGTPPPLTPHGREWTLQCDDLSILVRESTRRKTVELTVERDGQLLLLTPAGAPEERLRQLVESRRAWVYEKLELKRVQYRPTRTREYVPGEGFWYAGKTYRLKLAEGENLPALCLKGGWFQLRRDQQDKGRAAFLAWYTQHLREWLDDQLQHHTPRLKVRPQSVLVQDLGYRWGSCGRNHRLHFHWRVALLPRRIAEYVLMHELAHLDHPNHGPEFWARLETLLPDYQDRKTWLAQHGADYDL</sequence>
<dbReference type="KEGG" id="dpd:Deipe_1918"/>
<dbReference type="PATRIC" id="fig|937777.3.peg.1922"/>
<reference evidence="4" key="1">
    <citation type="submission" date="2012-03" db="EMBL/GenBank/DDBJ databases">
        <title>Complete sequence of chromosome of Deinococcus peraridilitoris DSM 19664.</title>
        <authorList>
            <person name="Lucas S."/>
            <person name="Copeland A."/>
            <person name="Lapidus A."/>
            <person name="Glavina del Rio T."/>
            <person name="Dalin E."/>
            <person name="Tice H."/>
            <person name="Bruce D."/>
            <person name="Goodwin L."/>
            <person name="Pitluck S."/>
            <person name="Peters L."/>
            <person name="Mikhailova N."/>
            <person name="Lu M."/>
            <person name="Kyrpides N."/>
            <person name="Mavromatis K."/>
            <person name="Ivanova N."/>
            <person name="Brettin T."/>
            <person name="Detter J.C."/>
            <person name="Han C."/>
            <person name="Larimer F."/>
            <person name="Land M."/>
            <person name="Hauser L."/>
            <person name="Markowitz V."/>
            <person name="Cheng J.-F."/>
            <person name="Hugenholtz P."/>
            <person name="Woyke T."/>
            <person name="Wu D."/>
            <person name="Pukall R."/>
            <person name="Steenblock K."/>
            <person name="Brambilla E."/>
            <person name="Klenk H.-P."/>
            <person name="Eisen J.A."/>
        </authorList>
    </citation>
    <scope>NUCLEOTIDE SEQUENCE [LARGE SCALE GENOMIC DNA]</scope>
    <source>
        <strain evidence="4">DSM 19664 / LMG 22246 / CIP 109416 / KR-200</strain>
    </source>
</reference>
<dbReference type="Proteomes" id="UP000010467">
    <property type="component" value="Chromosome"/>
</dbReference>
<dbReference type="STRING" id="937777.Deipe_1918"/>
<evidence type="ECO:0000313" key="3">
    <source>
        <dbReference type="EMBL" id="AFZ67422.1"/>
    </source>
</evidence>
<dbReference type="GO" id="GO:0016787">
    <property type="term" value="F:hydrolase activity"/>
    <property type="evidence" value="ECO:0007669"/>
    <property type="project" value="UniProtKB-KW"/>
</dbReference>
<feature type="region of interest" description="Disordered" evidence="1">
    <location>
        <begin position="1"/>
        <end position="22"/>
    </location>
</feature>
<dbReference type="OrthoDB" id="9811177at2"/>
<keyword evidence="4" id="KW-1185">Reference proteome</keyword>
<dbReference type="EMBL" id="CP003382">
    <property type="protein sequence ID" value="AFZ67422.1"/>
    <property type="molecule type" value="Genomic_DNA"/>
</dbReference>
<evidence type="ECO:0000256" key="1">
    <source>
        <dbReference type="SAM" id="MobiDB-lite"/>
    </source>
</evidence>
<evidence type="ECO:0000259" key="2">
    <source>
        <dbReference type="Pfam" id="PF01863"/>
    </source>
</evidence>
<accession>L0A2J7</accession>
<dbReference type="PANTHER" id="PTHR30399:SF1">
    <property type="entry name" value="UTP PYROPHOSPHATASE"/>
    <property type="match status" value="1"/>
</dbReference>
<dbReference type="PANTHER" id="PTHR30399">
    <property type="entry name" value="UNCHARACTERIZED PROTEIN YGJP"/>
    <property type="match status" value="1"/>
</dbReference>
<dbReference type="RefSeq" id="WP_015235727.1">
    <property type="nucleotide sequence ID" value="NC_019793.1"/>
</dbReference>
<evidence type="ECO:0000313" key="4">
    <source>
        <dbReference type="Proteomes" id="UP000010467"/>
    </source>
</evidence>
<dbReference type="Gene3D" id="3.30.2010.10">
    <property type="entry name" value="Metalloproteases ('zincins'), catalytic domain"/>
    <property type="match status" value="1"/>
</dbReference>
<dbReference type="InterPro" id="IPR002725">
    <property type="entry name" value="YgjP-like_metallopeptidase"/>
</dbReference>
<dbReference type="HOGENOM" id="CLU_065947_2_2_0"/>
<protein>
    <submittedName>
        <fullName evidence="3">Putative metal-dependent hydrolase</fullName>
    </submittedName>
</protein>
<dbReference type="AlphaFoldDB" id="L0A2J7"/>
<dbReference type="eggNOG" id="COG1451">
    <property type="taxonomic scope" value="Bacteria"/>
</dbReference>
<dbReference type="CDD" id="cd07344">
    <property type="entry name" value="M48_yhfN_like"/>
    <property type="match status" value="1"/>
</dbReference>
<gene>
    <name evidence="3" type="ordered locus">Deipe_1918</name>
</gene>
<feature type="domain" description="YgjP-like metallopeptidase" evidence="2">
    <location>
        <begin position="42"/>
        <end position="247"/>
    </location>
</feature>
<name>L0A2J7_DEIPD</name>
<dbReference type="InterPro" id="IPR053136">
    <property type="entry name" value="UTP_pyrophosphatase-like"/>
</dbReference>
<proteinExistence type="predicted"/>
<organism evidence="3 4">
    <name type="scientific">Deinococcus peraridilitoris (strain DSM 19664 / LMG 22246 / CIP 109416 / KR-200)</name>
    <dbReference type="NCBI Taxonomy" id="937777"/>
    <lineage>
        <taxon>Bacteria</taxon>
        <taxon>Thermotogati</taxon>
        <taxon>Deinococcota</taxon>
        <taxon>Deinococci</taxon>
        <taxon>Deinococcales</taxon>
        <taxon>Deinococcaceae</taxon>
        <taxon>Deinococcus</taxon>
    </lineage>
</organism>
<keyword evidence="3" id="KW-0378">Hydrolase</keyword>
<dbReference type="Pfam" id="PF01863">
    <property type="entry name" value="YgjP-like"/>
    <property type="match status" value="1"/>
</dbReference>